<dbReference type="GeneID" id="27672411"/>
<proteinExistence type="predicted"/>
<dbReference type="EMBL" id="AXCR01000007">
    <property type="protein sequence ID" value="KJR84902.1"/>
    <property type="molecule type" value="Genomic_DNA"/>
</dbReference>
<dbReference type="KEGG" id="ssck:SPSK_10894"/>
<dbReference type="Pfam" id="PF13092">
    <property type="entry name" value="CENP-L"/>
    <property type="match status" value="1"/>
</dbReference>
<comment type="caution">
    <text evidence="2">The sequence shown here is derived from an EMBL/GenBank/DDBJ whole genome shotgun (WGS) entry which is preliminary data.</text>
</comment>
<dbReference type="Proteomes" id="UP000033710">
    <property type="component" value="Unassembled WGS sequence"/>
</dbReference>
<feature type="region of interest" description="Disordered" evidence="1">
    <location>
        <begin position="239"/>
        <end position="267"/>
    </location>
</feature>
<sequence length="378" mass="40464">MARIRVSEIRSSPHSHDSTESDGQLSSAEGKSLPACDLFNTTFSLHRVSPLFLGTSDLSGPHLRTLEAQLRGILTGDVVRGIEVGLNEDGEHALGNAGVLEAVTIEWVSVHETAAMSKPALQVTLQYESAQCLAILLPTLEATETANRTNTAPRQTFLHLPLLLMRMPTPLKGVISSFLSSSFDCRISTLHLNDKDVIKGWECWVRATTLPTGEYLAKDTVLTIAFSLPEIDDVAGSSDGHNTIAPPSPISQNLTGTGGRASPSLSDSASLGLRTIDIFVPDDDLRGFFEAGRQLQPALAANGTPFTQALSFYVKSHLGLDMAHSAVGVVRVACGGFVLSSNRLKIFAPPRSHADMYSGRHGDIISLILGDLVMRATE</sequence>
<dbReference type="AlphaFoldDB" id="A0A0F2M5I9"/>
<evidence type="ECO:0000256" key="1">
    <source>
        <dbReference type="SAM" id="MobiDB-lite"/>
    </source>
</evidence>
<dbReference type="OrthoDB" id="8864979at2759"/>
<accession>A0A0F2M5I9</accession>
<gene>
    <name evidence="2" type="ORF">SPSK_10894</name>
</gene>
<evidence type="ECO:0000313" key="3">
    <source>
        <dbReference type="Proteomes" id="UP000033710"/>
    </source>
</evidence>
<name>A0A0F2M5I9_SPOSC</name>
<dbReference type="RefSeq" id="XP_016587578.1">
    <property type="nucleotide sequence ID" value="XM_016737134.1"/>
</dbReference>
<dbReference type="InterPro" id="IPR025204">
    <property type="entry name" value="CENP-L"/>
</dbReference>
<reference evidence="2 3" key="2">
    <citation type="journal article" date="2015" name="Eukaryot. Cell">
        <title>Asexual propagation of a virulent clone complex in a human and feline outbreak of sporotrichosis.</title>
        <authorList>
            <person name="Teixeira Mde M."/>
            <person name="Rodrigues A.M."/>
            <person name="Tsui C.K."/>
            <person name="de Almeida L.G."/>
            <person name="Van Diepeningen A.D."/>
            <person name="van den Ende B.G."/>
            <person name="Fernandes G.F."/>
            <person name="Kano R."/>
            <person name="Hamelin R.C."/>
            <person name="Lopes-Bezerra L.M."/>
            <person name="Vasconcelos A.T."/>
            <person name="de Hoog S."/>
            <person name="de Camargo Z.P."/>
            <person name="Felipe M.S."/>
        </authorList>
    </citation>
    <scope>NUCLEOTIDE SEQUENCE [LARGE SCALE GENOMIC DNA]</scope>
    <source>
        <strain evidence="2 3">1099-18</strain>
    </source>
</reference>
<evidence type="ECO:0000313" key="2">
    <source>
        <dbReference type="EMBL" id="KJR84902.1"/>
    </source>
</evidence>
<evidence type="ECO:0008006" key="4">
    <source>
        <dbReference type="Google" id="ProtNLM"/>
    </source>
</evidence>
<protein>
    <recommendedName>
        <fullName evidence="4">Siroheme synthase</fullName>
    </recommendedName>
</protein>
<reference evidence="2 3" key="1">
    <citation type="journal article" date="2014" name="BMC Genomics">
        <title>Comparative genomics of the major fungal agents of human and animal Sporotrichosis: Sporothrix schenckii and Sporothrix brasiliensis.</title>
        <authorList>
            <person name="Teixeira M.M."/>
            <person name="de Almeida L.G."/>
            <person name="Kubitschek-Barreira P."/>
            <person name="Alves F.L."/>
            <person name="Kioshima E.S."/>
            <person name="Abadio A.K."/>
            <person name="Fernandes L."/>
            <person name="Derengowski L.S."/>
            <person name="Ferreira K.S."/>
            <person name="Souza R.C."/>
            <person name="Ruiz J.C."/>
            <person name="de Andrade N.C."/>
            <person name="Paes H.C."/>
            <person name="Nicola A.M."/>
            <person name="Albuquerque P."/>
            <person name="Gerber A.L."/>
            <person name="Martins V.P."/>
            <person name="Peconick L.D."/>
            <person name="Neto A.V."/>
            <person name="Chaucanez C.B."/>
            <person name="Silva P.A."/>
            <person name="Cunha O.L."/>
            <person name="de Oliveira F.F."/>
            <person name="dos Santos T.C."/>
            <person name="Barros A.L."/>
            <person name="Soares M.A."/>
            <person name="de Oliveira L.M."/>
            <person name="Marini M.M."/>
            <person name="Villalobos-Duno H."/>
            <person name="Cunha M.M."/>
            <person name="de Hoog S."/>
            <person name="da Silveira J.F."/>
            <person name="Henrissat B."/>
            <person name="Nino-Vega G.A."/>
            <person name="Cisalpino P.S."/>
            <person name="Mora-Montes H.M."/>
            <person name="Almeida S.R."/>
            <person name="Stajich J.E."/>
            <person name="Lopes-Bezerra L.M."/>
            <person name="Vasconcelos A.T."/>
            <person name="Felipe M.S."/>
        </authorList>
    </citation>
    <scope>NUCLEOTIDE SEQUENCE [LARGE SCALE GENOMIC DNA]</scope>
    <source>
        <strain evidence="2 3">1099-18</strain>
    </source>
</reference>
<feature type="region of interest" description="Disordered" evidence="1">
    <location>
        <begin position="1"/>
        <end position="29"/>
    </location>
</feature>
<organism evidence="2 3">
    <name type="scientific">Sporothrix schenckii 1099-18</name>
    <dbReference type="NCBI Taxonomy" id="1397361"/>
    <lineage>
        <taxon>Eukaryota</taxon>
        <taxon>Fungi</taxon>
        <taxon>Dikarya</taxon>
        <taxon>Ascomycota</taxon>
        <taxon>Pezizomycotina</taxon>
        <taxon>Sordariomycetes</taxon>
        <taxon>Sordariomycetidae</taxon>
        <taxon>Ophiostomatales</taxon>
        <taxon>Ophiostomataceae</taxon>
        <taxon>Sporothrix</taxon>
    </lineage>
</organism>
<dbReference type="VEuPathDB" id="FungiDB:SPSK_10894"/>